<dbReference type="RefSeq" id="WP_173946853.1">
    <property type="nucleotide sequence ID" value="NZ_CP102845.1"/>
</dbReference>
<dbReference type="Proteomes" id="UP001017257">
    <property type="component" value="Chromosome"/>
</dbReference>
<dbReference type="EMBL" id="CP102845">
    <property type="protein sequence ID" value="UVF17619.1"/>
    <property type="molecule type" value="Genomic_DNA"/>
</dbReference>
<proteinExistence type="predicted"/>
<accession>A0ABY5RNM4</accession>
<evidence type="ECO:0000313" key="1">
    <source>
        <dbReference type="EMBL" id="UVF17619.1"/>
    </source>
</evidence>
<protein>
    <submittedName>
        <fullName evidence="1">Uncharacterized protein</fullName>
    </submittedName>
</protein>
<sequence>MTFRDGLLKARGQLTFIAALAISTGIIIYLETLDTEAHIQGRVATELSRQRHAPTTVSPAIDAAVRANLQRSEQAYGADPDSPASRAALLSTLSSAVQLGILKPEDGLTRVQRILADMERRRGEPSTVVDAALGTAAVAFPSLQDRIADLNASAKS</sequence>
<organism evidence="1 2">
    <name type="scientific">Microvirga terrae</name>
    <dbReference type="NCBI Taxonomy" id="2740529"/>
    <lineage>
        <taxon>Bacteria</taxon>
        <taxon>Pseudomonadati</taxon>
        <taxon>Pseudomonadota</taxon>
        <taxon>Alphaproteobacteria</taxon>
        <taxon>Hyphomicrobiales</taxon>
        <taxon>Methylobacteriaceae</taxon>
        <taxon>Microvirga</taxon>
    </lineage>
</organism>
<keyword evidence="2" id="KW-1185">Reference proteome</keyword>
<evidence type="ECO:0000313" key="2">
    <source>
        <dbReference type="Proteomes" id="UP001017257"/>
    </source>
</evidence>
<reference evidence="1" key="1">
    <citation type="submission" date="2022-08" db="EMBL/GenBank/DDBJ databases">
        <title>Microvirga terrae sp. nov., isolated from soil.</title>
        <authorList>
            <person name="Kim K.H."/>
            <person name="Seo Y.L."/>
            <person name="Kim J.M."/>
            <person name="Lee J.K."/>
            <person name="Han D.M."/>
            <person name="Jeon C.O."/>
        </authorList>
    </citation>
    <scope>NUCLEOTIDE SEQUENCE</scope>
    <source>
        <strain evidence="1">R24</strain>
    </source>
</reference>
<name>A0ABY5RNM4_9HYPH</name>
<gene>
    <name evidence="1" type="ORF">HPT29_013810</name>
</gene>